<protein>
    <submittedName>
        <fullName evidence="2">Uncharacterized protein</fullName>
    </submittedName>
</protein>
<gene>
    <name evidence="2" type="ORF">V8G54_014505</name>
</gene>
<dbReference type="EMBL" id="CP144696">
    <property type="protein sequence ID" value="WVZ09975.1"/>
    <property type="molecule type" value="Genomic_DNA"/>
</dbReference>
<reference evidence="2 3" key="1">
    <citation type="journal article" date="2023" name="Life. Sci Alliance">
        <title>Evolutionary insights into 3D genome organization and epigenetic landscape of Vigna mungo.</title>
        <authorList>
            <person name="Junaid A."/>
            <person name="Singh B."/>
            <person name="Bhatia S."/>
        </authorList>
    </citation>
    <scope>NUCLEOTIDE SEQUENCE [LARGE SCALE GENOMIC DNA]</scope>
    <source>
        <strain evidence="2">Urdbean</strain>
    </source>
</reference>
<dbReference type="AlphaFoldDB" id="A0AAQ3NGR3"/>
<proteinExistence type="predicted"/>
<dbReference type="Proteomes" id="UP001374535">
    <property type="component" value="Chromosome 5"/>
</dbReference>
<evidence type="ECO:0000313" key="3">
    <source>
        <dbReference type="Proteomes" id="UP001374535"/>
    </source>
</evidence>
<accession>A0AAQ3NGR3</accession>
<feature type="compositionally biased region" description="Basic and acidic residues" evidence="1">
    <location>
        <begin position="51"/>
        <end position="63"/>
    </location>
</feature>
<feature type="region of interest" description="Disordered" evidence="1">
    <location>
        <begin position="1"/>
        <end position="36"/>
    </location>
</feature>
<sequence>MRSEMIHKNPKHQNARMPANDETKTKPNQTKNDIPTLRAYLLNDRLPLLEIKRKERRNGDGGKRKTKGPVGEKTKLFTAKVKDENETAKSKIIFNISLYHFYPSVYYKIFFNLK</sequence>
<evidence type="ECO:0000313" key="2">
    <source>
        <dbReference type="EMBL" id="WVZ09975.1"/>
    </source>
</evidence>
<evidence type="ECO:0000256" key="1">
    <source>
        <dbReference type="SAM" id="MobiDB-lite"/>
    </source>
</evidence>
<feature type="region of interest" description="Disordered" evidence="1">
    <location>
        <begin position="51"/>
        <end position="71"/>
    </location>
</feature>
<organism evidence="2 3">
    <name type="scientific">Vigna mungo</name>
    <name type="common">Black gram</name>
    <name type="synonym">Phaseolus mungo</name>
    <dbReference type="NCBI Taxonomy" id="3915"/>
    <lineage>
        <taxon>Eukaryota</taxon>
        <taxon>Viridiplantae</taxon>
        <taxon>Streptophyta</taxon>
        <taxon>Embryophyta</taxon>
        <taxon>Tracheophyta</taxon>
        <taxon>Spermatophyta</taxon>
        <taxon>Magnoliopsida</taxon>
        <taxon>eudicotyledons</taxon>
        <taxon>Gunneridae</taxon>
        <taxon>Pentapetalae</taxon>
        <taxon>rosids</taxon>
        <taxon>fabids</taxon>
        <taxon>Fabales</taxon>
        <taxon>Fabaceae</taxon>
        <taxon>Papilionoideae</taxon>
        <taxon>50 kb inversion clade</taxon>
        <taxon>NPAAA clade</taxon>
        <taxon>indigoferoid/millettioid clade</taxon>
        <taxon>Phaseoleae</taxon>
        <taxon>Vigna</taxon>
    </lineage>
</organism>
<keyword evidence="3" id="KW-1185">Reference proteome</keyword>
<name>A0AAQ3NGR3_VIGMU</name>